<dbReference type="AlphaFoldDB" id="A0A135TLM5"/>
<evidence type="ECO:0000313" key="2">
    <source>
        <dbReference type="EMBL" id="KXH49025.1"/>
    </source>
</evidence>
<feature type="region of interest" description="Disordered" evidence="1">
    <location>
        <begin position="147"/>
        <end position="170"/>
    </location>
</feature>
<protein>
    <submittedName>
        <fullName evidence="2">Uncharacterized protein</fullName>
    </submittedName>
</protein>
<sequence length="358" mass="40856">MESHPKAAQNSAATPLKTHNLAGIFHKFPQLPLELRFLIWEQALYQLDVEGQPLFAKLPQIWEKEAAIQDAVENATEPSEPFESSKHTPKNCKQFSIHGTPSMHFVDANIWLACKESQTALKKAIKDCVCKRSGNKTVTTSGSQILRGSLDADSSPADETDPSTTSQIRQRKADGWASAVTFNCRLFCYQLWKDKEAAIPRPLHFSFESTSPSRRAELMGTQGMVFEYDYSWMFNSCKEPVVHLMDQNDIRGYFLRAVDNEDEYDQTQIYLIYYGICLKPGAQIHKSYSCGDRRFNEVYYSDFDMDRSRPLGALDFLEEVQNVEDKVPLCEHSPILLWYPSLADIFRHVCVLVCEVAR</sequence>
<keyword evidence="3" id="KW-1185">Reference proteome</keyword>
<comment type="caution">
    <text evidence="2">The sequence shown here is derived from an EMBL/GenBank/DDBJ whole genome shotgun (WGS) entry which is preliminary data.</text>
</comment>
<gene>
    <name evidence="2" type="ORF">CNYM01_10818</name>
</gene>
<accession>A0A135TLM5</accession>
<organism evidence="2 3">
    <name type="scientific">Colletotrichum nymphaeae SA-01</name>
    <dbReference type="NCBI Taxonomy" id="1460502"/>
    <lineage>
        <taxon>Eukaryota</taxon>
        <taxon>Fungi</taxon>
        <taxon>Dikarya</taxon>
        <taxon>Ascomycota</taxon>
        <taxon>Pezizomycotina</taxon>
        <taxon>Sordariomycetes</taxon>
        <taxon>Hypocreomycetidae</taxon>
        <taxon>Glomerellales</taxon>
        <taxon>Glomerellaceae</taxon>
        <taxon>Colletotrichum</taxon>
        <taxon>Colletotrichum acutatum species complex</taxon>
    </lineage>
</organism>
<dbReference type="EMBL" id="JEMN01001081">
    <property type="protein sequence ID" value="KXH49025.1"/>
    <property type="molecule type" value="Genomic_DNA"/>
</dbReference>
<proteinExistence type="predicted"/>
<evidence type="ECO:0000313" key="3">
    <source>
        <dbReference type="Proteomes" id="UP000070054"/>
    </source>
</evidence>
<dbReference type="Proteomes" id="UP000070054">
    <property type="component" value="Unassembled WGS sequence"/>
</dbReference>
<name>A0A135TLM5_9PEZI</name>
<evidence type="ECO:0000256" key="1">
    <source>
        <dbReference type="SAM" id="MobiDB-lite"/>
    </source>
</evidence>
<reference evidence="2 3" key="1">
    <citation type="submission" date="2014-02" db="EMBL/GenBank/DDBJ databases">
        <title>The genome sequence of Colletotrichum nymphaeae SA-01.</title>
        <authorList>
            <person name="Baroncelli R."/>
            <person name="Thon M.R."/>
        </authorList>
    </citation>
    <scope>NUCLEOTIDE SEQUENCE [LARGE SCALE GENOMIC DNA]</scope>
    <source>
        <strain evidence="2 3">SA-01</strain>
    </source>
</reference>